<protein>
    <submittedName>
        <fullName evidence="1">Uncharacterized protein</fullName>
    </submittedName>
</protein>
<evidence type="ECO:0000313" key="2">
    <source>
        <dbReference type="Proteomes" id="UP000322667"/>
    </source>
</evidence>
<evidence type="ECO:0000313" key="1">
    <source>
        <dbReference type="EMBL" id="TYI27084.1"/>
    </source>
</evidence>
<organism evidence="1 2">
    <name type="scientific">Gossypium tomentosum</name>
    <name type="common">Hawaiian cotton</name>
    <name type="synonym">Gossypium sandvicense</name>
    <dbReference type="NCBI Taxonomy" id="34277"/>
    <lineage>
        <taxon>Eukaryota</taxon>
        <taxon>Viridiplantae</taxon>
        <taxon>Streptophyta</taxon>
        <taxon>Embryophyta</taxon>
        <taxon>Tracheophyta</taxon>
        <taxon>Spermatophyta</taxon>
        <taxon>Magnoliopsida</taxon>
        <taxon>eudicotyledons</taxon>
        <taxon>Gunneridae</taxon>
        <taxon>Pentapetalae</taxon>
        <taxon>rosids</taxon>
        <taxon>malvids</taxon>
        <taxon>Malvales</taxon>
        <taxon>Malvaceae</taxon>
        <taxon>Malvoideae</taxon>
        <taxon>Gossypium</taxon>
    </lineage>
</organism>
<name>A0A5D2QIQ9_GOSTO</name>
<accession>A0A5D2QIQ9</accession>
<keyword evidence="2" id="KW-1185">Reference proteome</keyword>
<reference evidence="1 2" key="1">
    <citation type="submission" date="2019-07" db="EMBL/GenBank/DDBJ databases">
        <title>WGS assembly of Gossypium tomentosum.</title>
        <authorList>
            <person name="Chen Z.J."/>
            <person name="Sreedasyam A."/>
            <person name="Ando A."/>
            <person name="Song Q."/>
            <person name="De L."/>
            <person name="Hulse-Kemp A."/>
            <person name="Ding M."/>
            <person name="Ye W."/>
            <person name="Kirkbride R."/>
            <person name="Jenkins J."/>
            <person name="Plott C."/>
            <person name="Lovell J."/>
            <person name="Lin Y.-M."/>
            <person name="Vaughn R."/>
            <person name="Liu B."/>
            <person name="Li W."/>
            <person name="Simpson S."/>
            <person name="Scheffler B."/>
            <person name="Saski C."/>
            <person name="Grover C."/>
            <person name="Hu G."/>
            <person name="Conover J."/>
            <person name="Carlson J."/>
            <person name="Shu S."/>
            <person name="Boston L."/>
            <person name="Williams M."/>
            <person name="Peterson D."/>
            <person name="Mcgee K."/>
            <person name="Jones D."/>
            <person name="Wendel J."/>
            <person name="Stelly D."/>
            <person name="Grimwood J."/>
            <person name="Schmutz J."/>
        </authorList>
    </citation>
    <scope>NUCLEOTIDE SEQUENCE [LARGE SCALE GENOMIC DNA]</scope>
    <source>
        <strain evidence="1">7179.01</strain>
    </source>
</reference>
<dbReference type="AlphaFoldDB" id="A0A5D2QIQ9"/>
<gene>
    <name evidence="1" type="ORF">ES332_A05G154800v1</name>
</gene>
<sequence length="45" mass="5165">MKGFNCCLASLSRENKELKERERKIDSEALGSPLNIVCMQESRHL</sequence>
<proteinExistence type="predicted"/>
<dbReference type="Proteomes" id="UP000322667">
    <property type="component" value="Chromosome A05"/>
</dbReference>
<dbReference type="EMBL" id="CM017614">
    <property type="protein sequence ID" value="TYI27084.1"/>
    <property type="molecule type" value="Genomic_DNA"/>
</dbReference>